<dbReference type="Proteomes" id="UP000250369">
    <property type="component" value="Unassembled WGS sequence"/>
</dbReference>
<dbReference type="PROSITE" id="PS50160">
    <property type="entry name" value="DNA_LIGASE_A3"/>
    <property type="match status" value="1"/>
</dbReference>
<dbReference type="SUPFAM" id="SSF56091">
    <property type="entry name" value="DNA ligase/mRNA capping enzyme, catalytic domain"/>
    <property type="match status" value="1"/>
</dbReference>
<dbReference type="PANTHER" id="PTHR45997">
    <property type="entry name" value="DNA LIGASE 4"/>
    <property type="match status" value="1"/>
</dbReference>
<name>A0A329MKC1_9BACL</name>
<feature type="domain" description="ATP-dependent DNA ligase family profile" evidence="2">
    <location>
        <begin position="114"/>
        <end position="248"/>
    </location>
</feature>
<dbReference type="GO" id="GO:0006297">
    <property type="term" value="P:nucleotide-excision repair, DNA gap filling"/>
    <property type="evidence" value="ECO:0007669"/>
    <property type="project" value="TreeGrafter"/>
</dbReference>
<dbReference type="SUPFAM" id="SSF50249">
    <property type="entry name" value="Nucleic acid-binding proteins"/>
    <property type="match status" value="1"/>
</dbReference>
<evidence type="ECO:0000313" key="4">
    <source>
        <dbReference type="Proteomes" id="UP000250369"/>
    </source>
</evidence>
<dbReference type="GO" id="GO:0003910">
    <property type="term" value="F:DNA ligase (ATP) activity"/>
    <property type="evidence" value="ECO:0007669"/>
    <property type="project" value="UniProtKB-EC"/>
</dbReference>
<sequence>MKLPGAPMQPISEDRIPEGTEWGYQLKWDGVRLLAVVNNGDVKLYSRAMLLKNDTYPELVAALAKLKGKLLLDGEAIVFDPVRKRPVFQLVLQRERLRNRGAVSQSIGRDPAAYVMFDVLHDGTDDLRHLPFAERHERLQRLFPEPGERLMTTELYSDGRSLWQWVEANEWEGIVTKRLSSPYREGKKHRDWFKKKTALLLDVDIVGLTYRSGRVASLVMVRNGAYFGRISLGLTEEMKALLLAFAESGQGSSPFAQLPSDLKGERVLWLPKPLSCKATGLEITDAGLLRHPKIVSFNS</sequence>
<dbReference type="GO" id="GO:0005524">
    <property type="term" value="F:ATP binding"/>
    <property type="evidence" value="ECO:0007669"/>
    <property type="project" value="InterPro"/>
</dbReference>
<reference evidence="3 4" key="1">
    <citation type="journal article" date="2009" name="Int. J. Syst. Evol. Microbiol.">
        <title>Paenibacillus contaminans sp. nov., isolated from a contaminated laboratory plate.</title>
        <authorList>
            <person name="Chou J.H."/>
            <person name="Lee J.H."/>
            <person name="Lin M.C."/>
            <person name="Chang P.S."/>
            <person name="Arun A.B."/>
            <person name="Young C.C."/>
            <person name="Chen W.M."/>
        </authorList>
    </citation>
    <scope>NUCLEOTIDE SEQUENCE [LARGE SCALE GENOMIC DNA]</scope>
    <source>
        <strain evidence="3 4">CKOBP-6</strain>
    </source>
</reference>
<dbReference type="AlphaFoldDB" id="A0A329MKC1"/>
<organism evidence="3 4">
    <name type="scientific">Paenibacillus contaminans</name>
    <dbReference type="NCBI Taxonomy" id="450362"/>
    <lineage>
        <taxon>Bacteria</taxon>
        <taxon>Bacillati</taxon>
        <taxon>Bacillota</taxon>
        <taxon>Bacilli</taxon>
        <taxon>Bacillales</taxon>
        <taxon>Paenibacillaceae</taxon>
        <taxon>Paenibacillus</taxon>
    </lineage>
</organism>
<evidence type="ECO:0000256" key="1">
    <source>
        <dbReference type="ARBA" id="ARBA00034003"/>
    </source>
</evidence>
<evidence type="ECO:0000259" key="2">
    <source>
        <dbReference type="PROSITE" id="PS50160"/>
    </source>
</evidence>
<dbReference type="InterPro" id="IPR012340">
    <property type="entry name" value="NA-bd_OB-fold"/>
</dbReference>
<dbReference type="OrthoDB" id="9802472at2"/>
<dbReference type="Gene3D" id="3.30.1490.70">
    <property type="match status" value="1"/>
</dbReference>
<keyword evidence="3" id="KW-0436">Ligase</keyword>
<accession>A0A329MKC1</accession>
<keyword evidence="4" id="KW-1185">Reference proteome</keyword>
<dbReference type="GO" id="GO:0003677">
    <property type="term" value="F:DNA binding"/>
    <property type="evidence" value="ECO:0007669"/>
    <property type="project" value="InterPro"/>
</dbReference>
<dbReference type="InterPro" id="IPR029710">
    <property type="entry name" value="LIG4"/>
</dbReference>
<evidence type="ECO:0000313" key="3">
    <source>
        <dbReference type="EMBL" id="RAV20254.1"/>
    </source>
</evidence>
<dbReference type="GO" id="GO:0006303">
    <property type="term" value="P:double-strand break repair via nonhomologous end joining"/>
    <property type="evidence" value="ECO:0007669"/>
    <property type="project" value="TreeGrafter"/>
</dbReference>
<comment type="caution">
    <text evidence="3">The sequence shown here is derived from an EMBL/GenBank/DDBJ whole genome shotgun (WGS) entry which is preliminary data.</text>
</comment>
<protein>
    <submittedName>
        <fullName evidence="3">DNA ligase</fullName>
    </submittedName>
</protein>
<dbReference type="CDD" id="cd07906">
    <property type="entry name" value="Adenylation_DNA_ligase_LigD_LigC"/>
    <property type="match status" value="1"/>
</dbReference>
<dbReference type="Pfam" id="PF01068">
    <property type="entry name" value="DNA_ligase_A_M"/>
    <property type="match status" value="1"/>
</dbReference>
<dbReference type="Gene3D" id="3.30.470.30">
    <property type="entry name" value="DNA ligase/mRNA capping enzyme"/>
    <property type="match status" value="1"/>
</dbReference>
<gene>
    <name evidence="3" type="ORF">DQG23_17485</name>
</gene>
<dbReference type="EMBL" id="QMFB01000009">
    <property type="protein sequence ID" value="RAV20254.1"/>
    <property type="molecule type" value="Genomic_DNA"/>
</dbReference>
<comment type="catalytic activity">
    <reaction evidence="1">
        <text>ATP + (deoxyribonucleotide)n-3'-hydroxyl + 5'-phospho-(deoxyribonucleotide)m = (deoxyribonucleotide)n+m + AMP + diphosphate.</text>
        <dbReference type="EC" id="6.5.1.1"/>
    </reaction>
</comment>
<dbReference type="PANTHER" id="PTHR45997:SF1">
    <property type="entry name" value="DNA LIGASE 4"/>
    <property type="match status" value="1"/>
</dbReference>
<proteinExistence type="predicted"/>
<dbReference type="GO" id="GO:0006310">
    <property type="term" value="P:DNA recombination"/>
    <property type="evidence" value="ECO:0007669"/>
    <property type="project" value="InterPro"/>
</dbReference>
<dbReference type="InterPro" id="IPR012310">
    <property type="entry name" value="DNA_ligase_ATP-dep_cent"/>
</dbReference>